<name>A0ABV0UKA2_9TELE</name>
<feature type="compositionally biased region" description="Basic and acidic residues" evidence="1">
    <location>
        <begin position="10"/>
        <end position="22"/>
    </location>
</feature>
<accession>A0ABV0UKA2</accession>
<organism evidence="2 3">
    <name type="scientific">Ilyodon furcidens</name>
    <name type="common">goldbreast splitfin</name>
    <dbReference type="NCBI Taxonomy" id="33524"/>
    <lineage>
        <taxon>Eukaryota</taxon>
        <taxon>Metazoa</taxon>
        <taxon>Chordata</taxon>
        <taxon>Craniata</taxon>
        <taxon>Vertebrata</taxon>
        <taxon>Euteleostomi</taxon>
        <taxon>Actinopterygii</taxon>
        <taxon>Neopterygii</taxon>
        <taxon>Teleostei</taxon>
        <taxon>Neoteleostei</taxon>
        <taxon>Acanthomorphata</taxon>
        <taxon>Ovalentaria</taxon>
        <taxon>Atherinomorphae</taxon>
        <taxon>Cyprinodontiformes</taxon>
        <taxon>Goodeidae</taxon>
        <taxon>Ilyodon</taxon>
    </lineage>
</organism>
<evidence type="ECO:0000256" key="1">
    <source>
        <dbReference type="SAM" id="MobiDB-lite"/>
    </source>
</evidence>
<keyword evidence="3" id="KW-1185">Reference proteome</keyword>
<sequence>MLTFVIKGANNREKGERQRGRGEQILGKRIAAGQTVESEGAQPATETEQEVVLLFIMLEDQSTKIQLLANILT</sequence>
<dbReference type="EMBL" id="JAHRIQ010071847">
    <property type="protein sequence ID" value="MEQ2244880.1"/>
    <property type="molecule type" value="Genomic_DNA"/>
</dbReference>
<proteinExistence type="predicted"/>
<feature type="region of interest" description="Disordered" evidence="1">
    <location>
        <begin position="1"/>
        <end position="24"/>
    </location>
</feature>
<evidence type="ECO:0000313" key="3">
    <source>
        <dbReference type="Proteomes" id="UP001482620"/>
    </source>
</evidence>
<reference evidence="2 3" key="1">
    <citation type="submission" date="2021-06" db="EMBL/GenBank/DDBJ databases">
        <authorList>
            <person name="Palmer J.M."/>
        </authorList>
    </citation>
    <scope>NUCLEOTIDE SEQUENCE [LARGE SCALE GENOMIC DNA]</scope>
    <source>
        <strain evidence="3">if_2019</strain>
        <tissue evidence="2">Muscle</tissue>
    </source>
</reference>
<dbReference type="Proteomes" id="UP001482620">
    <property type="component" value="Unassembled WGS sequence"/>
</dbReference>
<evidence type="ECO:0000313" key="2">
    <source>
        <dbReference type="EMBL" id="MEQ2244880.1"/>
    </source>
</evidence>
<comment type="caution">
    <text evidence="2">The sequence shown here is derived from an EMBL/GenBank/DDBJ whole genome shotgun (WGS) entry which is preliminary data.</text>
</comment>
<protein>
    <submittedName>
        <fullName evidence="2">Uncharacterized protein</fullName>
    </submittedName>
</protein>
<gene>
    <name evidence="2" type="ORF">ILYODFUR_021692</name>
</gene>